<feature type="signal peptide" evidence="1">
    <location>
        <begin position="1"/>
        <end position="22"/>
    </location>
</feature>
<evidence type="ECO:0000313" key="2">
    <source>
        <dbReference type="EMBL" id="MBC5770727.1"/>
    </source>
</evidence>
<gene>
    <name evidence="2" type="ORF">H8Z83_10410</name>
</gene>
<organism evidence="2 3">
    <name type="scientific">Dysosmobacter segnis</name>
    <dbReference type="NCBI Taxonomy" id="2763042"/>
    <lineage>
        <taxon>Bacteria</taxon>
        <taxon>Bacillati</taxon>
        <taxon>Bacillota</taxon>
        <taxon>Clostridia</taxon>
        <taxon>Eubacteriales</taxon>
        <taxon>Oscillospiraceae</taxon>
        <taxon>Dysosmobacter</taxon>
    </lineage>
</organism>
<keyword evidence="3" id="KW-1185">Reference proteome</keyword>
<accession>A0A923MHC3</accession>
<evidence type="ECO:0000313" key="3">
    <source>
        <dbReference type="Proteomes" id="UP000620327"/>
    </source>
</evidence>
<dbReference type="EMBL" id="JACOQI010000009">
    <property type="protein sequence ID" value="MBC5770727.1"/>
    <property type="molecule type" value="Genomic_DNA"/>
</dbReference>
<proteinExistence type="predicted"/>
<sequence>MKRLPIIVLTLALCLLTAGCGAKPNEPDDGDSAKAGIVERMAAVKAAEIKYISSFFSREHVNAEDMASVLNAAAEHRSEQSSQGLNHYTMEIYLSGGPDAYSSSDEHFVFFAGLDENHINGIYFNGKGDSHRMSFEDETLYWLIRNSYRTEEHVDKDAYAYYRDTLDRRAQRLVSHCVSPSRTDILTGYEVVQFYQKEVLTDESGSYTVYCWEPAFLADSTDAVPWVGGMCLDADGRVCAYEQYTYFVAKGESGDFPPYRFLFWDLYNGETEEAGKEHALQRIRQAFEPAVQAHWAENVLVGLSDYHEVSVSTAEPLARVLLSCEYAVKDFKVLGIEASPMSNSLSFSTEELYALDELSPDRPLLLNMTFYGLLPYYGVSYVDDSGETISYSINMSGEDGSVILTEFLPCTQCSTASNGLIIKNTKAQSTKIGCAFL</sequence>
<comment type="caution">
    <text evidence="2">The sequence shown here is derived from an EMBL/GenBank/DDBJ whole genome shotgun (WGS) entry which is preliminary data.</text>
</comment>
<evidence type="ECO:0000256" key="1">
    <source>
        <dbReference type="SAM" id="SignalP"/>
    </source>
</evidence>
<dbReference type="Proteomes" id="UP000620327">
    <property type="component" value="Unassembled WGS sequence"/>
</dbReference>
<protein>
    <submittedName>
        <fullName evidence="2">Uncharacterized protein</fullName>
    </submittedName>
</protein>
<keyword evidence="1" id="KW-0732">Signal</keyword>
<reference evidence="2" key="1">
    <citation type="submission" date="2020-08" db="EMBL/GenBank/DDBJ databases">
        <title>Genome public.</title>
        <authorList>
            <person name="Liu C."/>
            <person name="Sun Q."/>
        </authorList>
    </citation>
    <scope>NUCLEOTIDE SEQUENCE</scope>
    <source>
        <strain evidence="2">BX15</strain>
    </source>
</reference>
<dbReference type="AlphaFoldDB" id="A0A923MHC3"/>
<name>A0A923MHC3_9FIRM</name>
<dbReference type="PROSITE" id="PS51257">
    <property type="entry name" value="PROKAR_LIPOPROTEIN"/>
    <property type="match status" value="1"/>
</dbReference>
<dbReference type="RefSeq" id="WP_187014972.1">
    <property type="nucleotide sequence ID" value="NZ_JACOQI010000009.1"/>
</dbReference>
<feature type="chain" id="PRO_5038426596" evidence="1">
    <location>
        <begin position="23"/>
        <end position="437"/>
    </location>
</feature>